<sequence>MTTTPFDKGAFNYCRTPLLFTRRGMDWKHELSSITLHGRIARSPIRDRTMMSDECEFEQNNYKQHSTGQLLNFQES</sequence>
<dbReference type="AlphaFoldDB" id="A0A4E9E1C7"/>
<gene>
    <name evidence="1" type="ORF">FUG_LOCUS251748</name>
</gene>
<reference evidence="1" key="1">
    <citation type="submission" date="2019-04" db="EMBL/GenBank/DDBJ databases">
        <authorList>
            <person name="Melise S."/>
            <person name="Noan J."/>
            <person name="Okalmin O."/>
        </authorList>
    </citation>
    <scope>NUCLEOTIDE SEQUENCE</scope>
    <source>
        <strain evidence="1">FN9</strain>
    </source>
</reference>
<proteinExistence type="predicted"/>
<name>A0A4E9E1C7_GIBZA</name>
<accession>A0A4E9E1C7</accession>
<organism evidence="1">
    <name type="scientific">Gibberella zeae</name>
    <name type="common">Wheat head blight fungus</name>
    <name type="synonym">Fusarium graminearum</name>
    <dbReference type="NCBI Taxonomy" id="5518"/>
    <lineage>
        <taxon>Eukaryota</taxon>
        <taxon>Fungi</taxon>
        <taxon>Dikarya</taxon>
        <taxon>Ascomycota</taxon>
        <taxon>Pezizomycotina</taxon>
        <taxon>Sordariomycetes</taxon>
        <taxon>Hypocreomycetidae</taxon>
        <taxon>Hypocreales</taxon>
        <taxon>Nectriaceae</taxon>
        <taxon>Fusarium</taxon>
    </lineage>
</organism>
<protein>
    <submittedName>
        <fullName evidence="1">Uncharacterized protein</fullName>
    </submittedName>
</protein>
<evidence type="ECO:0000313" key="1">
    <source>
        <dbReference type="EMBL" id="VIO57458.1"/>
    </source>
</evidence>
<dbReference type="EMBL" id="CAAKMV010000129">
    <property type="protein sequence ID" value="VIO57458.1"/>
    <property type="molecule type" value="Genomic_DNA"/>
</dbReference>